<dbReference type="GO" id="GO:0005783">
    <property type="term" value="C:endoplasmic reticulum"/>
    <property type="evidence" value="ECO:0007669"/>
    <property type="project" value="TreeGrafter"/>
</dbReference>
<sequence length="375" mass="42508">MLTNTSSSEKKNENNNNNNNNNDNANNNSNNQVKKNTEFKLPKDIGAGLLKFCLTHTDSPNLKESKVVDRDPKDYEWLRAAFDNLEDDAKRMKKILDLLNDDSKVKTIDQMVQSLEQLQFYIEDIDNSGDLIKIGGIPTLQRLMKSTQSPLIRAQASGCLTTICQNEENIQAYFKQLGLLDEAIALLNSEFVPACREKYLSLISSLFGYEIKSIDAVKLEVITKLTCSFLSPTVDLTIDDQVHSIENSVTGMTKACFILRKIFIAYPKLLQVAPSLGIVQGLEDLLLAFNISEEKSDLQVVMVEKVELLLLELLKNNEFNKDSRNIIKQSTILPIQLEKRLKFIKDQETASKNTSNYEDEKKTVLTLLKFMKELK</sequence>
<reference evidence="5 6" key="1">
    <citation type="submission" date="2015-12" db="EMBL/GenBank/DDBJ databases">
        <title>Dictyostelia acquired genes for synthesis and detection of signals that induce cell-type specialization by lateral gene transfer from prokaryotes.</title>
        <authorList>
            <person name="Gloeckner G."/>
            <person name="Schaap P."/>
        </authorList>
    </citation>
    <scope>NUCLEOTIDE SEQUENCE [LARGE SCALE GENOMIC DNA]</scope>
    <source>
        <strain evidence="5 6">TK</strain>
    </source>
</reference>
<dbReference type="InParanoid" id="A0A151ZFF2"/>
<evidence type="ECO:0000313" key="6">
    <source>
        <dbReference type="Proteomes" id="UP000076078"/>
    </source>
</evidence>
<evidence type="ECO:0000259" key="4">
    <source>
        <dbReference type="Pfam" id="PF08609"/>
    </source>
</evidence>
<proteinExistence type="predicted"/>
<evidence type="ECO:0000313" key="5">
    <source>
        <dbReference type="EMBL" id="KYQ92594.1"/>
    </source>
</evidence>
<name>A0A151ZFF2_TIELA</name>
<dbReference type="InterPro" id="IPR000225">
    <property type="entry name" value="Armadillo"/>
</dbReference>
<accession>A0A151ZFF2</accession>
<protein>
    <recommendedName>
        <fullName evidence="4">Nucleotide exchange factor Fes1 domain-containing protein</fullName>
    </recommendedName>
</protein>
<dbReference type="PROSITE" id="PS50176">
    <property type="entry name" value="ARM_REPEAT"/>
    <property type="match status" value="1"/>
</dbReference>
<dbReference type="Pfam" id="PF08609">
    <property type="entry name" value="Fes1"/>
    <property type="match status" value="1"/>
</dbReference>
<evidence type="ECO:0000256" key="3">
    <source>
        <dbReference type="SAM" id="MobiDB-lite"/>
    </source>
</evidence>
<organism evidence="5 6">
    <name type="scientific">Tieghemostelium lacteum</name>
    <name type="common">Slime mold</name>
    <name type="synonym">Dictyostelium lacteum</name>
    <dbReference type="NCBI Taxonomy" id="361077"/>
    <lineage>
        <taxon>Eukaryota</taxon>
        <taxon>Amoebozoa</taxon>
        <taxon>Evosea</taxon>
        <taxon>Eumycetozoa</taxon>
        <taxon>Dictyostelia</taxon>
        <taxon>Dictyosteliales</taxon>
        <taxon>Raperosteliaceae</taxon>
        <taxon>Tieghemostelium</taxon>
    </lineage>
</organism>
<evidence type="ECO:0000256" key="1">
    <source>
        <dbReference type="ARBA" id="ARBA00022737"/>
    </source>
</evidence>
<dbReference type="STRING" id="361077.A0A151ZFF2"/>
<dbReference type="InterPro" id="IPR016024">
    <property type="entry name" value="ARM-type_fold"/>
</dbReference>
<dbReference type="FunCoup" id="A0A151ZFF2">
    <property type="interactions" value="160"/>
</dbReference>
<feature type="repeat" description="ARM" evidence="2">
    <location>
        <begin position="135"/>
        <end position="178"/>
    </location>
</feature>
<feature type="domain" description="Nucleotide exchange factor Fes1" evidence="4">
    <location>
        <begin position="48"/>
        <end position="131"/>
    </location>
</feature>
<dbReference type="InterPro" id="IPR011989">
    <property type="entry name" value="ARM-like"/>
</dbReference>
<dbReference type="SUPFAM" id="SSF48371">
    <property type="entry name" value="ARM repeat"/>
    <property type="match status" value="1"/>
</dbReference>
<dbReference type="OMA" id="KDYDWLR"/>
<comment type="caution">
    <text evidence="5">The sequence shown here is derived from an EMBL/GenBank/DDBJ whole genome shotgun (WGS) entry which is preliminary data.</text>
</comment>
<feature type="compositionally biased region" description="Low complexity" evidence="3">
    <location>
        <begin position="14"/>
        <end position="32"/>
    </location>
</feature>
<dbReference type="PANTHER" id="PTHR19316">
    <property type="entry name" value="PROTEIN FOLDING REGULATOR"/>
    <property type="match status" value="1"/>
</dbReference>
<dbReference type="EMBL" id="LODT01000029">
    <property type="protein sequence ID" value="KYQ92594.1"/>
    <property type="molecule type" value="Genomic_DNA"/>
</dbReference>
<dbReference type="GO" id="GO:0000774">
    <property type="term" value="F:adenyl-nucleotide exchange factor activity"/>
    <property type="evidence" value="ECO:0007669"/>
    <property type="project" value="TreeGrafter"/>
</dbReference>
<keyword evidence="1" id="KW-0677">Repeat</keyword>
<dbReference type="AlphaFoldDB" id="A0A151ZFF2"/>
<dbReference type="PANTHER" id="PTHR19316:SF18">
    <property type="entry name" value="HSP70-BINDING PROTEIN 1"/>
    <property type="match status" value="1"/>
</dbReference>
<dbReference type="InterPro" id="IPR050693">
    <property type="entry name" value="Hsp70_NEF-Inhibitors"/>
</dbReference>
<dbReference type="Proteomes" id="UP000076078">
    <property type="component" value="Unassembled WGS sequence"/>
</dbReference>
<dbReference type="OrthoDB" id="10250458at2759"/>
<dbReference type="InterPro" id="IPR013918">
    <property type="entry name" value="Nucleotide_exch_fac_Fes1"/>
</dbReference>
<dbReference type="Gene3D" id="1.25.10.10">
    <property type="entry name" value="Leucine-rich Repeat Variant"/>
    <property type="match status" value="1"/>
</dbReference>
<gene>
    <name evidence="5" type="ORF">DLAC_06586</name>
</gene>
<evidence type="ECO:0000256" key="2">
    <source>
        <dbReference type="PROSITE-ProRule" id="PRU00259"/>
    </source>
</evidence>
<feature type="region of interest" description="Disordered" evidence="3">
    <location>
        <begin position="1"/>
        <end position="32"/>
    </location>
</feature>
<keyword evidence="6" id="KW-1185">Reference proteome</keyword>